<dbReference type="PRINTS" id="PR00598">
    <property type="entry name" value="HTHMARR"/>
</dbReference>
<protein>
    <submittedName>
        <fullName evidence="5">MarR family winged helix-turn-helix transcriptional regulator</fullName>
    </submittedName>
</protein>
<keyword evidence="1" id="KW-0805">Transcription regulation</keyword>
<dbReference type="InterPro" id="IPR000835">
    <property type="entry name" value="HTH_MarR-typ"/>
</dbReference>
<reference evidence="5 6" key="1">
    <citation type="submission" date="2024-09" db="EMBL/GenBank/DDBJ databases">
        <authorList>
            <person name="Sun Q."/>
            <person name="Mori K."/>
        </authorList>
    </citation>
    <scope>NUCLEOTIDE SEQUENCE [LARGE SCALE GENOMIC DNA]</scope>
    <source>
        <strain evidence="5 6">TBRC 1432</strain>
    </source>
</reference>
<keyword evidence="2" id="KW-0238">DNA-binding</keyword>
<organism evidence="5 6">
    <name type="scientific">Kutzneria chonburiensis</name>
    <dbReference type="NCBI Taxonomy" id="1483604"/>
    <lineage>
        <taxon>Bacteria</taxon>
        <taxon>Bacillati</taxon>
        <taxon>Actinomycetota</taxon>
        <taxon>Actinomycetes</taxon>
        <taxon>Pseudonocardiales</taxon>
        <taxon>Pseudonocardiaceae</taxon>
        <taxon>Kutzneria</taxon>
    </lineage>
</organism>
<feature type="domain" description="HTH marR-type" evidence="4">
    <location>
        <begin position="7"/>
        <end position="139"/>
    </location>
</feature>
<comment type="caution">
    <text evidence="5">The sequence shown here is derived from an EMBL/GenBank/DDBJ whole genome shotgun (WGS) entry which is preliminary data.</text>
</comment>
<evidence type="ECO:0000259" key="4">
    <source>
        <dbReference type="PROSITE" id="PS50995"/>
    </source>
</evidence>
<dbReference type="RefSeq" id="WP_273941934.1">
    <property type="nucleotide sequence ID" value="NZ_CP097263.1"/>
</dbReference>
<dbReference type="SUPFAM" id="SSF46785">
    <property type="entry name" value="Winged helix' DNA-binding domain"/>
    <property type="match status" value="1"/>
</dbReference>
<evidence type="ECO:0000256" key="3">
    <source>
        <dbReference type="ARBA" id="ARBA00023163"/>
    </source>
</evidence>
<dbReference type="PROSITE" id="PS50995">
    <property type="entry name" value="HTH_MARR_2"/>
    <property type="match status" value="1"/>
</dbReference>
<dbReference type="InterPro" id="IPR036388">
    <property type="entry name" value="WH-like_DNA-bd_sf"/>
</dbReference>
<proteinExistence type="predicted"/>
<dbReference type="PANTHER" id="PTHR42756:SF1">
    <property type="entry name" value="TRANSCRIPTIONAL REPRESSOR OF EMRAB OPERON"/>
    <property type="match status" value="1"/>
</dbReference>
<keyword evidence="6" id="KW-1185">Reference proteome</keyword>
<dbReference type="Proteomes" id="UP001589810">
    <property type="component" value="Unassembled WGS sequence"/>
</dbReference>
<dbReference type="SMART" id="SM00347">
    <property type="entry name" value="HTH_MARR"/>
    <property type="match status" value="1"/>
</dbReference>
<gene>
    <name evidence="5" type="ORF">ACFFH7_44600</name>
</gene>
<accession>A0ABV6N7Y1</accession>
<dbReference type="EMBL" id="JBHLUD010000019">
    <property type="protein sequence ID" value="MFC0548653.1"/>
    <property type="molecule type" value="Genomic_DNA"/>
</dbReference>
<name>A0ABV6N7Y1_9PSEU</name>
<evidence type="ECO:0000313" key="5">
    <source>
        <dbReference type="EMBL" id="MFC0548653.1"/>
    </source>
</evidence>
<dbReference type="InterPro" id="IPR036390">
    <property type="entry name" value="WH_DNA-bd_sf"/>
</dbReference>
<sequence>MSSDQASPRLAYLLKHANQRISELTEAALLPYDLSGKELAVLNVLSALELGSQQQAAQRLGIDRSTMVALLDSLERKDLVSRHPHVDDRRRNVVELTEHGMETRRKARVAALAAEQEFLEPVAVAAGDQLRAALETIVRASRSQG</sequence>
<evidence type="ECO:0000256" key="1">
    <source>
        <dbReference type="ARBA" id="ARBA00023015"/>
    </source>
</evidence>
<dbReference type="Gene3D" id="1.10.10.10">
    <property type="entry name" value="Winged helix-like DNA-binding domain superfamily/Winged helix DNA-binding domain"/>
    <property type="match status" value="1"/>
</dbReference>
<evidence type="ECO:0000256" key="2">
    <source>
        <dbReference type="ARBA" id="ARBA00023125"/>
    </source>
</evidence>
<evidence type="ECO:0000313" key="6">
    <source>
        <dbReference type="Proteomes" id="UP001589810"/>
    </source>
</evidence>
<dbReference type="PANTHER" id="PTHR42756">
    <property type="entry name" value="TRANSCRIPTIONAL REGULATOR, MARR"/>
    <property type="match status" value="1"/>
</dbReference>
<keyword evidence="3" id="KW-0804">Transcription</keyword>
<dbReference type="Pfam" id="PF12802">
    <property type="entry name" value="MarR_2"/>
    <property type="match status" value="1"/>
</dbReference>